<dbReference type="PROSITE" id="PS50977">
    <property type="entry name" value="HTH_TETR_2"/>
    <property type="match status" value="1"/>
</dbReference>
<evidence type="ECO:0000259" key="5">
    <source>
        <dbReference type="PROSITE" id="PS50977"/>
    </source>
</evidence>
<dbReference type="Pfam" id="PF21597">
    <property type="entry name" value="TetR_C_43"/>
    <property type="match status" value="1"/>
</dbReference>
<dbReference type="EMBL" id="VFOW01000001">
    <property type="protein sequence ID" value="TQL74751.1"/>
    <property type="molecule type" value="Genomic_DNA"/>
</dbReference>
<dbReference type="PRINTS" id="PR00455">
    <property type="entry name" value="HTHTETR"/>
</dbReference>
<feature type="DNA-binding region" description="H-T-H motif" evidence="4">
    <location>
        <begin position="32"/>
        <end position="51"/>
    </location>
</feature>
<dbReference type="InterPro" id="IPR001647">
    <property type="entry name" value="HTH_TetR"/>
</dbReference>
<dbReference type="Gene3D" id="1.10.357.10">
    <property type="entry name" value="Tetracycline Repressor, domain 2"/>
    <property type="match status" value="1"/>
</dbReference>
<evidence type="ECO:0000313" key="6">
    <source>
        <dbReference type="EMBL" id="TQL74751.1"/>
    </source>
</evidence>
<dbReference type="GO" id="GO:0000976">
    <property type="term" value="F:transcription cis-regulatory region binding"/>
    <property type="evidence" value="ECO:0007669"/>
    <property type="project" value="TreeGrafter"/>
</dbReference>
<evidence type="ECO:0000256" key="4">
    <source>
        <dbReference type="PROSITE-ProRule" id="PRU00335"/>
    </source>
</evidence>
<dbReference type="InterPro" id="IPR009057">
    <property type="entry name" value="Homeodomain-like_sf"/>
</dbReference>
<keyword evidence="3" id="KW-0804">Transcription</keyword>
<dbReference type="OrthoDB" id="9795011at2"/>
<protein>
    <submittedName>
        <fullName evidence="6">TetR family transcriptional regulator</fullName>
    </submittedName>
</protein>
<comment type="caution">
    <text evidence="6">The sequence shown here is derived from an EMBL/GenBank/DDBJ whole genome shotgun (WGS) entry which is preliminary data.</text>
</comment>
<dbReference type="InterPro" id="IPR036271">
    <property type="entry name" value="Tet_transcr_reg_TetR-rel_C_sf"/>
</dbReference>
<dbReference type="SUPFAM" id="SSF46689">
    <property type="entry name" value="Homeodomain-like"/>
    <property type="match status" value="1"/>
</dbReference>
<accession>A0A543AQ76</accession>
<evidence type="ECO:0000313" key="7">
    <source>
        <dbReference type="Proteomes" id="UP000317043"/>
    </source>
</evidence>
<dbReference type="AlphaFoldDB" id="A0A543AQ76"/>
<dbReference type="Proteomes" id="UP000317043">
    <property type="component" value="Unassembled WGS sequence"/>
</dbReference>
<keyword evidence="1" id="KW-0805">Transcription regulation</keyword>
<sequence>MPARRRADAERNYARILAVAEEQVAAHGVNASLEQIARIAGVGSATVRRHFPTRRELLEAVSRERIEALGARARQLIDSEDPRNALIEWLNEVVAYSVAARGLAAVLAPDDTAPDPAHVNSCSGILDDAATPLLQRAARAGAVPASVTLSDLLMLIAGIAMATEHHPDAAAQAGRLFRLAVDGLSPLG</sequence>
<dbReference type="SUPFAM" id="SSF48498">
    <property type="entry name" value="Tetracyclin repressor-like, C-terminal domain"/>
    <property type="match status" value="1"/>
</dbReference>
<proteinExistence type="predicted"/>
<dbReference type="PANTHER" id="PTHR30055:SF234">
    <property type="entry name" value="HTH-TYPE TRANSCRIPTIONAL REGULATOR BETI"/>
    <property type="match status" value="1"/>
</dbReference>
<organism evidence="6 7">
    <name type="scientific">Stackebrandtia endophytica</name>
    <dbReference type="NCBI Taxonomy" id="1496996"/>
    <lineage>
        <taxon>Bacteria</taxon>
        <taxon>Bacillati</taxon>
        <taxon>Actinomycetota</taxon>
        <taxon>Actinomycetes</taxon>
        <taxon>Glycomycetales</taxon>
        <taxon>Glycomycetaceae</taxon>
        <taxon>Stackebrandtia</taxon>
    </lineage>
</organism>
<dbReference type="PANTHER" id="PTHR30055">
    <property type="entry name" value="HTH-TYPE TRANSCRIPTIONAL REGULATOR RUTR"/>
    <property type="match status" value="1"/>
</dbReference>
<keyword evidence="7" id="KW-1185">Reference proteome</keyword>
<feature type="domain" description="HTH tetR-type" evidence="5">
    <location>
        <begin position="10"/>
        <end position="69"/>
    </location>
</feature>
<dbReference type="GO" id="GO:0003700">
    <property type="term" value="F:DNA-binding transcription factor activity"/>
    <property type="evidence" value="ECO:0007669"/>
    <property type="project" value="TreeGrafter"/>
</dbReference>
<reference evidence="6 7" key="1">
    <citation type="submission" date="2019-06" db="EMBL/GenBank/DDBJ databases">
        <title>Sequencing the genomes of 1000 actinobacteria strains.</title>
        <authorList>
            <person name="Klenk H.-P."/>
        </authorList>
    </citation>
    <scope>NUCLEOTIDE SEQUENCE [LARGE SCALE GENOMIC DNA]</scope>
    <source>
        <strain evidence="6 7">DSM 45928</strain>
    </source>
</reference>
<gene>
    <name evidence="6" type="ORF">FB566_0237</name>
</gene>
<evidence type="ECO:0000256" key="1">
    <source>
        <dbReference type="ARBA" id="ARBA00023015"/>
    </source>
</evidence>
<dbReference type="RefSeq" id="WP_142034083.1">
    <property type="nucleotide sequence ID" value="NZ_JBHTGS010000002.1"/>
</dbReference>
<evidence type="ECO:0000256" key="3">
    <source>
        <dbReference type="ARBA" id="ARBA00023163"/>
    </source>
</evidence>
<name>A0A543AQ76_9ACTN</name>
<dbReference type="Pfam" id="PF00440">
    <property type="entry name" value="TetR_N"/>
    <property type="match status" value="1"/>
</dbReference>
<keyword evidence="2 4" id="KW-0238">DNA-binding</keyword>
<evidence type="ECO:0000256" key="2">
    <source>
        <dbReference type="ARBA" id="ARBA00023125"/>
    </source>
</evidence>
<dbReference type="InterPro" id="IPR050109">
    <property type="entry name" value="HTH-type_TetR-like_transc_reg"/>
</dbReference>
<dbReference type="InterPro" id="IPR049445">
    <property type="entry name" value="TetR_SbtR-like_C"/>
</dbReference>
<dbReference type="InParanoid" id="A0A543AQ76"/>